<dbReference type="HOGENOM" id="CLU_031481_7_0_1"/>
<evidence type="ECO:0000256" key="1">
    <source>
        <dbReference type="SAM" id="MobiDB-lite"/>
    </source>
</evidence>
<protein>
    <submittedName>
        <fullName evidence="2">Uncharacterized protein</fullName>
    </submittedName>
</protein>
<organism evidence="2 3">
    <name type="scientific">Galerina marginata (strain CBS 339.88)</name>
    <dbReference type="NCBI Taxonomy" id="685588"/>
    <lineage>
        <taxon>Eukaryota</taxon>
        <taxon>Fungi</taxon>
        <taxon>Dikarya</taxon>
        <taxon>Basidiomycota</taxon>
        <taxon>Agaricomycotina</taxon>
        <taxon>Agaricomycetes</taxon>
        <taxon>Agaricomycetidae</taxon>
        <taxon>Agaricales</taxon>
        <taxon>Agaricineae</taxon>
        <taxon>Strophariaceae</taxon>
        <taxon>Galerina</taxon>
    </lineage>
</organism>
<feature type="region of interest" description="Disordered" evidence="1">
    <location>
        <begin position="1"/>
        <end position="26"/>
    </location>
</feature>
<proteinExistence type="predicted"/>
<evidence type="ECO:0000313" key="3">
    <source>
        <dbReference type="Proteomes" id="UP000027222"/>
    </source>
</evidence>
<dbReference type="STRING" id="685588.A0A067SFZ9"/>
<dbReference type="OrthoDB" id="3222645at2759"/>
<name>A0A067SFZ9_GALM3</name>
<feature type="region of interest" description="Disordered" evidence="1">
    <location>
        <begin position="384"/>
        <end position="404"/>
    </location>
</feature>
<accession>A0A067SFZ9</accession>
<evidence type="ECO:0000313" key="2">
    <source>
        <dbReference type="EMBL" id="KDR69826.1"/>
    </source>
</evidence>
<reference evidence="3" key="1">
    <citation type="journal article" date="2014" name="Proc. Natl. Acad. Sci. U.S.A.">
        <title>Extensive sampling of basidiomycete genomes demonstrates inadequacy of the white-rot/brown-rot paradigm for wood decay fungi.</title>
        <authorList>
            <person name="Riley R."/>
            <person name="Salamov A.A."/>
            <person name="Brown D.W."/>
            <person name="Nagy L.G."/>
            <person name="Floudas D."/>
            <person name="Held B.W."/>
            <person name="Levasseur A."/>
            <person name="Lombard V."/>
            <person name="Morin E."/>
            <person name="Otillar R."/>
            <person name="Lindquist E.A."/>
            <person name="Sun H."/>
            <person name="LaButti K.M."/>
            <person name="Schmutz J."/>
            <person name="Jabbour D."/>
            <person name="Luo H."/>
            <person name="Baker S.E."/>
            <person name="Pisabarro A.G."/>
            <person name="Walton J.D."/>
            <person name="Blanchette R.A."/>
            <person name="Henrissat B."/>
            <person name="Martin F."/>
            <person name="Cullen D."/>
            <person name="Hibbett D.S."/>
            <person name="Grigoriev I.V."/>
        </authorList>
    </citation>
    <scope>NUCLEOTIDE SEQUENCE [LARGE SCALE GENOMIC DNA]</scope>
    <source>
        <strain evidence="3">CBS 339.88</strain>
    </source>
</reference>
<keyword evidence="3" id="KW-1185">Reference proteome</keyword>
<dbReference type="EMBL" id="KL142400">
    <property type="protein sequence ID" value="KDR69826.1"/>
    <property type="molecule type" value="Genomic_DNA"/>
</dbReference>
<dbReference type="AlphaFoldDB" id="A0A067SFZ9"/>
<dbReference type="Proteomes" id="UP000027222">
    <property type="component" value="Unassembled WGS sequence"/>
</dbReference>
<sequence length="404" mass="45645">MTSHDGRPEWANRVTAGERVRPPPIDKTREDLQHAMGQIESLQMDNKRGREEYRRLKQAYHELELEFTRFKDNNTSLQHELAAAHRQLDDSKALSETRGRELVGAQVFLTKADSLSISDIVEKVGVLNEEIFQTAASLGETLVHTARRASSRTMQDPYDRTYRAIGEPLMELLIDQRNHEVNEFVALVVGSVLLVNFCVSKLDSWCPDDMALDASLGTLYHEIRKSEEPTVAGRWRALTRSRTRTTTKNWTAEFVKKLDDVLMIAGWDWPPAISHRAAFEQKLVPIFKAVENLRIALGEKITSADIEVFVARTGSQFKPWMEDAYGDIQDPGGKWGSKEVVVGTTSMGLKKILTSRGYHDLETLEPVLAPKVILETTIREALQPSALTKGRNNSRQMRAHLDGK</sequence>
<gene>
    <name evidence="2" type="ORF">GALMADRAFT_214905</name>
</gene>